<evidence type="ECO:0000256" key="5">
    <source>
        <dbReference type="ARBA" id="ARBA00023136"/>
    </source>
</evidence>
<dbReference type="Proteomes" id="UP000003571">
    <property type="component" value="Unassembled WGS sequence"/>
</dbReference>
<feature type="transmembrane region" description="Helical" evidence="6">
    <location>
        <begin position="86"/>
        <end position="108"/>
    </location>
</feature>
<gene>
    <name evidence="7" type="ORF">TresaDRAFT_0390</name>
</gene>
<reference evidence="7 8" key="1">
    <citation type="submission" date="2011-09" db="EMBL/GenBank/DDBJ databases">
        <title>The draft genome of Treponema saccharophilum DSM 2985.</title>
        <authorList>
            <consortium name="US DOE Joint Genome Institute (JGI-PGF)"/>
            <person name="Lucas S."/>
            <person name="Copeland A."/>
            <person name="Lapidus A."/>
            <person name="Glavina del Rio T."/>
            <person name="Dalin E."/>
            <person name="Tice H."/>
            <person name="Bruce D."/>
            <person name="Goodwin L."/>
            <person name="Pitluck S."/>
            <person name="Peters L."/>
            <person name="Kyrpides N."/>
            <person name="Mavromatis K."/>
            <person name="Ivanova N."/>
            <person name="Markowitz V."/>
            <person name="Cheng J.-F."/>
            <person name="Hugenholtz P."/>
            <person name="Woyke T."/>
            <person name="Wu D."/>
            <person name="Gronow S."/>
            <person name="Wellnitz S."/>
            <person name="Brambilla E."/>
            <person name="Klenk H.-P."/>
            <person name="Eisen J.A."/>
        </authorList>
    </citation>
    <scope>NUCLEOTIDE SEQUENCE [LARGE SCALE GENOMIC DNA]</scope>
    <source>
        <strain evidence="7 8">DSM 2985</strain>
    </source>
</reference>
<dbReference type="PANTHER" id="PTHR30250">
    <property type="entry name" value="PST FAMILY PREDICTED COLANIC ACID TRANSPORTER"/>
    <property type="match status" value="1"/>
</dbReference>
<keyword evidence="5 6" id="KW-0472">Membrane</keyword>
<dbReference type="GO" id="GO:0005886">
    <property type="term" value="C:plasma membrane"/>
    <property type="evidence" value="ECO:0007669"/>
    <property type="project" value="UniProtKB-SubCell"/>
</dbReference>
<dbReference type="CDD" id="cd13128">
    <property type="entry name" value="MATE_Wzx_like"/>
    <property type="match status" value="1"/>
</dbReference>
<dbReference type="STRING" id="907348.TresaDRAFT_0390"/>
<keyword evidence="4 6" id="KW-1133">Transmembrane helix</keyword>
<feature type="transmembrane region" description="Helical" evidence="6">
    <location>
        <begin position="330"/>
        <end position="350"/>
    </location>
</feature>
<feature type="transmembrane region" description="Helical" evidence="6">
    <location>
        <begin position="293"/>
        <end position="318"/>
    </location>
</feature>
<dbReference type="PANTHER" id="PTHR30250:SF11">
    <property type="entry name" value="O-ANTIGEN TRANSPORTER-RELATED"/>
    <property type="match status" value="1"/>
</dbReference>
<feature type="transmembrane region" description="Helical" evidence="6">
    <location>
        <begin position="417"/>
        <end position="438"/>
    </location>
</feature>
<dbReference type="PATRIC" id="fig|907348.3.peg.2147"/>
<feature type="transmembrane region" description="Helical" evidence="6">
    <location>
        <begin position="383"/>
        <end position="405"/>
    </location>
</feature>
<feature type="transmembrane region" description="Helical" evidence="6">
    <location>
        <begin position="210"/>
        <end position="229"/>
    </location>
</feature>
<sequence length="484" mass="54728">MAQKSLKKNAFLNIFKTFLGVIFPLITFPYSSRVLQPNGIGKVNFAQSIVTYFSVFAALGIYMYAIREAAKLRDDKVKLSAFCKEVFILNCISTLIAYICLIVAIFFIPKFVAYRAVLLVCSTTIIFTTIGMDWLYKAEEDYFYITIRHLVFQILSLFFLFVFVKTEADYIKYAGISVFANVGSNVLNFFHAKKYISFRSIKIGNPLKHLKPVMVLFGMSVAISIYTTLDTTMVGLISSDYQVGLYTASTKINKIVLQLVTSIGFILMPRLSYYIGKKDFQSFNRLVYKSVDVMFLISIPCAVGLSILSESVILLLSGAQYVRAIPVMRMMNPIIVIIGMGSLLGSQILIPMGKEKYTLISEIIGAVSNFTLNLVLIPRFQAFGAAIATVSAESLVTATQLFFARKYFEVHKFSLSFLKYFLNSVIMGITVFFFIRFFETQYSKMIFGIVTGVITYFLLLLLERNSIVFEILKSIKQKIVKNKQ</sequence>
<accession>H7EMG8</accession>
<evidence type="ECO:0000256" key="6">
    <source>
        <dbReference type="SAM" id="Phobius"/>
    </source>
</evidence>
<proteinExistence type="predicted"/>
<comment type="caution">
    <text evidence="7">The sequence shown here is derived from an EMBL/GenBank/DDBJ whole genome shotgun (WGS) entry which is preliminary data.</text>
</comment>
<organism evidence="7 8">
    <name type="scientific">Treponema saccharophilum DSM 2985</name>
    <dbReference type="NCBI Taxonomy" id="907348"/>
    <lineage>
        <taxon>Bacteria</taxon>
        <taxon>Pseudomonadati</taxon>
        <taxon>Spirochaetota</taxon>
        <taxon>Spirochaetia</taxon>
        <taxon>Spirochaetales</taxon>
        <taxon>Treponemataceae</taxon>
        <taxon>Treponema</taxon>
    </lineage>
</organism>
<keyword evidence="8" id="KW-1185">Reference proteome</keyword>
<feature type="transmembrane region" description="Helical" evidence="6">
    <location>
        <begin position="357"/>
        <end position="377"/>
    </location>
</feature>
<keyword evidence="3 6" id="KW-0812">Transmembrane</keyword>
<feature type="transmembrane region" description="Helical" evidence="6">
    <location>
        <begin position="114"/>
        <end position="135"/>
    </location>
</feature>
<dbReference type="Pfam" id="PF01943">
    <property type="entry name" value="Polysacc_synt"/>
    <property type="match status" value="1"/>
</dbReference>
<feature type="transmembrane region" description="Helical" evidence="6">
    <location>
        <begin position="12"/>
        <end position="31"/>
    </location>
</feature>
<keyword evidence="2" id="KW-1003">Cell membrane</keyword>
<dbReference type="RefSeq" id="WP_002705500.1">
    <property type="nucleotide sequence ID" value="NZ_AGRW01000051.1"/>
</dbReference>
<dbReference type="InterPro" id="IPR050833">
    <property type="entry name" value="Poly_Biosynth_Transport"/>
</dbReference>
<evidence type="ECO:0000256" key="4">
    <source>
        <dbReference type="ARBA" id="ARBA00022989"/>
    </source>
</evidence>
<dbReference type="AlphaFoldDB" id="H7EMG8"/>
<dbReference type="EMBL" id="AGRW01000051">
    <property type="protein sequence ID" value="EIC01253.1"/>
    <property type="molecule type" value="Genomic_DNA"/>
</dbReference>
<comment type="subcellular location">
    <subcellularLocation>
        <location evidence="1">Cell membrane</location>
        <topology evidence="1">Multi-pass membrane protein</topology>
    </subcellularLocation>
</comment>
<dbReference type="InterPro" id="IPR002797">
    <property type="entry name" value="Polysacc_synth"/>
</dbReference>
<feature type="transmembrane region" description="Helical" evidence="6">
    <location>
        <begin position="43"/>
        <end position="65"/>
    </location>
</feature>
<protein>
    <submittedName>
        <fullName evidence="7">Polysaccharide biosynthesis protein</fullName>
    </submittedName>
</protein>
<feature type="transmembrane region" description="Helical" evidence="6">
    <location>
        <begin position="170"/>
        <end position="190"/>
    </location>
</feature>
<evidence type="ECO:0000256" key="2">
    <source>
        <dbReference type="ARBA" id="ARBA00022475"/>
    </source>
</evidence>
<evidence type="ECO:0000256" key="3">
    <source>
        <dbReference type="ARBA" id="ARBA00022692"/>
    </source>
</evidence>
<evidence type="ECO:0000313" key="8">
    <source>
        <dbReference type="Proteomes" id="UP000003571"/>
    </source>
</evidence>
<feature type="transmembrane region" description="Helical" evidence="6">
    <location>
        <begin position="444"/>
        <end position="462"/>
    </location>
</feature>
<feature type="transmembrane region" description="Helical" evidence="6">
    <location>
        <begin position="142"/>
        <end position="164"/>
    </location>
</feature>
<evidence type="ECO:0000256" key="1">
    <source>
        <dbReference type="ARBA" id="ARBA00004651"/>
    </source>
</evidence>
<evidence type="ECO:0000313" key="7">
    <source>
        <dbReference type="EMBL" id="EIC01253.1"/>
    </source>
</evidence>
<dbReference type="eggNOG" id="COG2244">
    <property type="taxonomic scope" value="Bacteria"/>
</dbReference>
<feature type="transmembrane region" description="Helical" evidence="6">
    <location>
        <begin position="255"/>
        <end position="273"/>
    </location>
</feature>
<name>H7EMG8_9SPIR</name>
<dbReference type="OrthoDB" id="9815702at2"/>